<dbReference type="InterPro" id="IPR009080">
    <property type="entry name" value="tRNAsynth_Ia_anticodon-bd"/>
</dbReference>
<feature type="short sequence motif" description="'HIGH' region" evidence="8">
    <location>
        <begin position="57"/>
        <end position="67"/>
    </location>
</feature>
<evidence type="ECO:0000256" key="8">
    <source>
        <dbReference type="HAMAP-Rule" id="MF_02005"/>
    </source>
</evidence>
<evidence type="ECO:0000256" key="1">
    <source>
        <dbReference type="ARBA" id="ARBA00022490"/>
    </source>
</evidence>
<dbReference type="InterPro" id="IPR022874">
    <property type="entry name" value="Valine-tRNA_ligase_type_2"/>
</dbReference>
<feature type="domain" description="Aminoacyl-tRNA synthetase class Ia" evidence="10">
    <location>
        <begin position="28"/>
        <end position="113"/>
    </location>
</feature>
<sequence>MSDKQGIVEANLTPLPDRVGVDGLEAKWSDNWEQSGTYKFGGSRNRSSVYSIDTPPPTVSGHLHVGHVFSYTHTDVIARFKRMCGYDVFYPMGWDDNGLPTERRVQNYYGVRVDTSLKYDPSFKPPFEGTEGKKVQAKDQVPISRQNFIELCEKLSVEDEKHFEQLWRSLGLSVDWSQTYHTIGEHPRRVAQKAFLRNLARGEAYQKEAPGLWDVTFQTAVAQAELESREYDGFYHRIAFHFDDGTPLYIETTRPELLPACAALIAHPDDERYQPYFGQKIYSPLFHVEVPIVAHPAAEKDKGAGIAMCCTFGDMTDVQWWRDLKLPTRSIIQRNGRIIMTTPDWITDEAGRQLFETLEGKTTFTARKMVVDALRESGDMEGEPKPTKRMTNFYEKGDKPLEIVTSRQWYLRNGGTDSQLNAELLQRGNELEFHPDFMRVRYQNWVEGLNGDWLVSRQRFFGVPFPLWYPLNADGDPDFQHPITPTEDQLPIDPTNDVPEGFEESQRDQPGGFTAEPDIMDTWATSSLTPQIVTHWSEPGEENEALFKATFPMDLRPQGQDIIRTWLFSTVDRAHLENKCLPWKHAALSGWILDPDHKKMSKSKGNVVVPDEPIQQYGADAVRYWAACARLGLDATYDEGQMKIGRRLAIKLLNATKFALSIGREDENHHVGQAAQAVWNPAQVTVELDRGVLARLAHVITEATKAFESYEHSKALETIESFFWDFCDDYIELAKNRAYGKPDEEGHTPAEADVVSARTTLGLALDAFARLFAPFLPFATEEVWQWMHAGQGSVHKAPWPQAQAYAEAAQGVSADVLAWSGTALAELRKIKSEAKVSMKTPILSVSLAVAPSGVKAVQSSVNDIAQAGRVTGTINITEDTSLEANAGAESGPETEKTSGVTVITSELGEPPAKKARS</sequence>
<dbReference type="GO" id="GO:0002161">
    <property type="term" value="F:aminoacyl-tRNA deacylase activity"/>
    <property type="evidence" value="ECO:0007669"/>
    <property type="project" value="InterPro"/>
</dbReference>
<evidence type="ECO:0000256" key="6">
    <source>
        <dbReference type="ARBA" id="ARBA00023146"/>
    </source>
</evidence>
<dbReference type="HAMAP" id="MF_02005">
    <property type="entry name" value="Val_tRNA_synth_type2"/>
    <property type="match status" value="1"/>
</dbReference>
<proteinExistence type="inferred from homology"/>
<dbReference type="InterPro" id="IPR009008">
    <property type="entry name" value="Val/Leu/Ile-tRNA-synth_edit"/>
</dbReference>
<keyword evidence="1 8" id="KW-0963">Cytoplasm</keyword>
<dbReference type="OrthoDB" id="9810365at2"/>
<evidence type="ECO:0000256" key="5">
    <source>
        <dbReference type="ARBA" id="ARBA00022917"/>
    </source>
</evidence>
<feature type="domain" description="Methionyl/Valyl/Leucyl/Isoleucyl-tRNA synthetase anticodon-binding" evidence="11">
    <location>
        <begin position="689"/>
        <end position="845"/>
    </location>
</feature>
<evidence type="ECO:0000313" key="13">
    <source>
        <dbReference type="Proteomes" id="UP000216004"/>
    </source>
</evidence>
<dbReference type="InterPro" id="IPR048044">
    <property type="entry name" value="Valyl-tRNA_ligase_actino"/>
</dbReference>
<accession>A0A261EQ63</accession>
<dbReference type="InterPro" id="IPR033705">
    <property type="entry name" value="Anticodon_Ia_Val"/>
</dbReference>
<dbReference type="PANTHER" id="PTHR11946">
    <property type="entry name" value="VALYL-TRNA SYNTHETASES"/>
    <property type="match status" value="1"/>
</dbReference>
<dbReference type="Gene3D" id="3.40.50.620">
    <property type="entry name" value="HUPs"/>
    <property type="match status" value="2"/>
</dbReference>
<name>A0A261EQ63_9BIFI</name>
<dbReference type="GO" id="GO:0005524">
    <property type="term" value="F:ATP binding"/>
    <property type="evidence" value="ECO:0007669"/>
    <property type="project" value="UniProtKB-UniRule"/>
</dbReference>
<protein>
    <recommendedName>
        <fullName evidence="8">Valine--tRNA ligase</fullName>
        <ecNumber evidence="8">6.1.1.9</ecNumber>
    </recommendedName>
    <alternativeName>
        <fullName evidence="8">Valyl-tRNA synthetase</fullName>
        <shortName evidence="8">ValRS</shortName>
    </alternativeName>
</protein>
<feature type="region of interest" description="Disordered" evidence="9">
    <location>
        <begin position="883"/>
        <end position="917"/>
    </location>
</feature>
<dbReference type="CDD" id="cd07962">
    <property type="entry name" value="Anticodon_Ia_Val"/>
    <property type="match status" value="1"/>
</dbReference>
<dbReference type="InterPro" id="IPR014729">
    <property type="entry name" value="Rossmann-like_a/b/a_fold"/>
</dbReference>
<dbReference type="GO" id="GO:0005829">
    <property type="term" value="C:cytosol"/>
    <property type="evidence" value="ECO:0007669"/>
    <property type="project" value="TreeGrafter"/>
</dbReference>
<dbReference type="InterPro" id="IPR013155">
    <property type="entry name" value="M/V/L/I-tRNA-synth_anticd-bd"/>
</dbReference>
<dbReference type="SUPFAM" id="SSF47323">
    <property type="entry name" value="Anticodon-binding domain of a subclass of class I aminoacyl-tRNA synthetases"/>
    <property type="match status" value="1"/>
</dbReference>
<comment type="catalytic activity">
    <reaction evidence="7 8">
        <text>tRNA(Val) + L-valine + ATP = L-valyl-tRNA(Val) + AMP + diphosphate</text>
        <dbReference type="Rhea" id="RHEA:10704"/>
        <dbReference type="Rhea" id="RHEA-COMP:9672"/>
        <dbReference type="Rhea" id="RHEA-COMP:9708"/>
        <dbReference type="ChEBI" id="CHEBI:30616"/>
        <dbReference type="ChEBI" id="CHEBI:33019"/>
        <dbReference type="ChEBI" id="CHEBI:57762"/>
        <dbReference type="ChEBI" id="CHEBI:78442"/>
        <dbReference type="ChEBI" id="CHEBI:78537"/>
        <dbReference type="ChEBI" id="CHEBI:456215"/>
        <dbReference type="EC" id="6.1.1.9"/>
    </reaction>
</comment>
<reference evidence="12 13" key="1">
    <citation type="journal article" date="2017" name="BMC Genomics">
        <title>Comparative genomic and phylogenomic analyses of the Bifidobacteriaceae family.</title>
        <authorList>
            <person name="Lugli G.A."/>
            <person name="Milani C."/>
            <person name="Turroni F."/>
            <person name="Duranti S."/>
            <person name="Mancabelli L."/>
            <person name="Mangifesta M."/>
            <person name="Ferrario C."/>
            <person name="Modesto M."/>
            <person name="Mattarelli P."/>
            <person name="Jiri K."/>
            <person name="van Sinderen D."/>
            <person name="Ventura M."/>
        </authorList>
    </citation>
    <scope>NUCLEOTIDE SEQUENCE [LARGE SCALE GENOMIC DNA]</scope>
    <source>
        <strain evidence="12 13">DSM 22924</strain>
    </source>
</reference>
<dbReference type="Pfam" id="PF08264">
    <property type="entry name" value="Anticodon_1"/>
    <property type="match status" value="1"/>
</dbReference>
<dbReference type="InterPro" id="IPR002303">
    <property type="entry name" value="Valyl-tRNA_ligase"/>
</dbReference>
<comment type="domain">
    <text evidence="8">ValRS has two distinct active sites: one for aminoacylation and one for editing. The misactivated threonine is translocated from the active site to the editing site.</text>
</comment>
<dbReference type="EMBL" id="MWWS01000007">
    <property type="protein sequence ID" value="OZG48987.1"/>
    <property type="molecule type" value="Genomic_DNA"/>
</dbReference>
<dbReference type="PROSITE" id="PS00178">
    <property type="entry name" value="AA_TRNA_LIGASE_I"/>
    <property type="match status" value="1"/>
</dbReference>
<organism evidence="12 13">
    <name type="scientific">Bombiscardovia coagulans</name>
    <dbReference type="NCBI Taxonomy" id="686666"/>
    <lineage>
        <taxon>Bacteria</taxon>
        <taxon>Bacillati</taxon>
        <taxon>Actinomycetota</taxon>
        <taxon>Actinomycetes</taxon>
        <taxon>Bifidobacteriales</taxon>
        <taxon>Bifidobacteriaceae</taxon>
        <taxon>Bombiscardovia</taxon>
    </lineage>
</organism>
<feature type="binding site" evidence="8">
    <location>
        <position position="602"/>
    </location>
    <ligand>
        <name>ATP</name>
        <dbReference type="ChEBI" id="CHEBI:30616"/>
    </ligand>
</feature>
<dbReference type="Pfam" id="PF00133">
    <property type="entry name" value="tRNA-synt_1"/>
    <property type="match status" value="2"/>
</dbReference>
<feature type="domain" description="Aminoacyl-tRNA synthetase class Ia" evidence="10">
    <location>
        <begin position="136"/>
        <end position="634"/>
    </location>
</feature>
<dbReference type="PRINTS" id="PR00986">
    <property type="entry name" value="TRNASYNTHVAL"/>
</dbReference>
<keyword evidence="3 8" id="KW-0547">Nucleotide-binding</keyword>
<dbReference type="NCBIfam" id="NF009687">
    <property type="entry name" value="PRK13208.1"/>
    <property type="match status" value="1"/>
</dbReference>
<evidence type="ECO:0000259" key="10">
    <source>
        <dbReference type="Pfam" id="PF00133"/>
    </source>
</evidence>
<comment type="function">
    <text evidence="8">Catalyzes the attachment of valine to tRNA(Val). As ValRS can inadvertently accommodate and process structurally similar amino acids such as threonine, to avoid such errors, it has a 'posttransfer' editing activity that hydrolyzes mischarged Thr-tRNA(Val) in a tRNA-dependent manner.</text>
</comment>
<dbReference type="NCBIfam" id="NF000540">
    <property type="entry name" value="alt_ValS"/>
    <property type="match status" value="1"/>
</dbReference>
<evidence type="ECO:0000256" key="2">
    <source>
        <dbReference type="ARBA" id="ARBA00022598"/>
    </source>
</evidence>
<comment type="caution">
    <text evidence="12">The sequence shown here is derived from an EMBL/GenBank/DDBJ whole genome shotgun (WGS) entry which is preliminary data.</text>
</comment>
<dbReference type="PANTHER" id="PTHR11946:SF93">
    <property type="entry name" value="VALINE--TRNA LIGASE, CHLOROPLASTIC_MITOCHONDRIAL 2"/>
    <property type="match status" value="1"/>
</dbReference>
<keyword evidence="5 8" id="KW-0648">Protein biosynthesis</keyword>
<dbReference type="AlphaFoldDB" id="A0A261EQ63"/>
<dbReference type="GO" id="GO:0006438">
    <property type="term" value="P:valyl-tRNA aminoacylation"/>
    <property type="evidence" value="ECO:0007669"/>
    <property type="project" value="UniProtKB-UniRule"/>
</dbReference>
<dbReference type="InterPro" id="IPR001412">
    <property type="entry name" value="aa-tRNA-synth_I_CS"/>
</dbReference>
<evidence type="ECO:0000256" key="7">
    <source>
        <dbReference type="ARBA" id="ARBA00047552"/>
    </source>
</evidence>
<dbReference type="Proteomes" id="UP000216004">
    <property type="component" value="Unassembled WGS sequence"/>
</dbReference>
<keyword evidence="6 8" id="KW-0030">Aminoacyl-tRNA synthetase</keyword>
<comment type="subunit">
    <text evidence="8">Monomer.</text>
</comment>
<comment type="subcellular location">
    <subcellularLocation>
        <location evidence="8">Cytoplasm</location>
    </subcellularLocation>
</comment>
<dbReference type="RefSeq" id="WP_094723313.1">
    <property type="nucleotide sequence ID" value="NZ_MWWS01000007.1"/>
</dbReference>
<dbReference type="Gene3D" id="1.10.730.10">
    <property type="entry name" value="Isoleucyl-tRNA Synthetase, Domain 1"/>
    <property type="match status" value="1"/>
</dbReference>
<dbReference type="SUPFAM" id="SSF52374">
    <property type="entry name" value="Nucleotidylyl transferase"/>
    <property type="match status" value="1"/>
</dbReference>
<evidence type="ECO:0000256" key="4">
    <source>
        <dbReference type="ARBA" id="ARBA00022840"/>
    </source>
</evidence>
<evidence type="ECO:0000256" key="3">
    <source>
        <dbReference type="ARBA" id="ARBA00022741"/>
    </source>
</evidence>
<keyword evidence="2 8" id="KW-0436">Ligase</keyword>
<keyword evidence="13" id="KW-1185">Reference proteome</keyword>
<dbReference type="EC" id="6.1.1.9" evidence="8"/>
<gene>
    <name evidence="8" type="primary">valS</name>
    <name evidence="12" type="ORF">BOCO_1223</name>
</gene>
<dbReference type="SUPFAM" id="SSF50677">
    <property type="entry name" value="ValRS/IleRS/LeuRS editing domain"/>
    <property type="match status" value="1"/>
</dbReference>
<evidence type="ECO:0000256" key="9">
    <source>
        <dbReference type="SAM" id="MobiDB-lite"/>
    </source>
</evidence>
<comment type="similarity">
    <text evidence="8">Belongs to the class-I aminoacyl-tRNA synthetase family. ValS type 2 subfamily.</text>
</comment>
<keyword evidence="4 8" id="KW-0067">ATP-binding</keyword>
<feature type="short sequence motif" description="'KMSKS' region" evidence="8">
    <location>
        <begin position="599"/>
        <end position="603"/>
    </location>
</feature>
<evidence type="ECO:0000259" key="11">
    <source>
        <dbReference type="Pfam" id="PF08264"/>
    </source>
</evidence>
<evidence type="ECO:0000313" key="12">
    <source>
        <dbReference type="EMBL" id="OZG48987.1"/>
    </source>
</evidence>
<dbReference type="InterPro" id="IPR002300">
    <property type="entry name" value="aa-tRNA-synth_Ia"/>
</dbReference>
<dbReference type="GO" id="GO:0004832">
    <property type="term" value="F:valine-tRNA ligase activity"/>
    <property type="evidence" value="ECO:0007669"/>
    <property type="project" value="UniProtKB-UniRule"/>
</dbReference>